<keyword evidence="2" id="KW-1185">Reference proteome</keyword>
<organism evidence="1 2">
    <name type="scientific">Desulfatibacillum aliphaticivorans</name>
    <dbReference type="NCBI Taxonomy" id="218208"/>
    <lineage>
        <taxon>Bacteria</taxon>
        <taxon>Pseudomonadati</taxon>
        <taxon>Thermodesulfobacteriota</taxon>
        <taxon>Desulfobacteria</taxon>
        <taxon>Desulfobacterales</taxon>
        <taxon>Desulfatibacillaceae</taxon>
        <taxon>Desulfatibacillum</taxon>
    </lineage>
</organism>
<evidence type="ECO:0000313" key="1">
    <source>
        <dbReference type="EMBL" id="ACL05923.1"/>
    </source>
</evidence>
<protein>
    <submittedName>
        <fullName evidence="1">Uncharacterized protein</fullName>
    </submittedName>
</protein>
<reference evidence="1 2" key="1">
    <citation type="journal article" date="2012" name="Environ. Microbiol.">
        <title>The genome sequence of Desulfatibacillum alkenivorans AK-01: a blueprint for anaerobic alkane oxidation.</title>
        <authorList>
            <person name="Callaghan A.V."/>
            <person name="Morris B.E."/>
            <person name="Pereira I.A."/>
            <person name="McInerney M.J."/>
            <person name="Austin R.N."/>
            <person name="Groves J.T."/>
            <person name="Kukor J.J."/>
            <person name="Suflita J.M."/>
            <person name="Young L.Y."/>
            <person name="Zylstra G.J."/>
            <person name="Wawrik B."/>
        </authorList>
    </citation>
    <scope>NUCLEOTIDE SEQUENCE [LARGE SCALE GENOMIC DNA]</scope>
    <source>
        <strain evidence="1 2">AK-01</strain>
    </source>
</reference>
<dbReference type="HOGENOM" id="CLU_137359_1_0_7"/>
<proteinExistence type="predicted"/>
<accession>B8FM85</accession>
<dbReference type="EMBL" id="CP001322">
    <property type="protein sequence ID" value="ACL05923.1"/>
    <property type="molecule type" value="Genomic_DNA"/>
</dbReference>
<sequence length="156" mass="17928">MAAKASLKAIIDEMSMSFDEATSYLEKETGKVFMVSDEAFSLVKDGDDPPDWQEEEVELGKKVLENGESFIELPDKYEINEYGMMEDFIDSLEDERVAEDLSDAIGGKGAFRRFKDGIHHHGVQEDWYKFKDQALKKIAMDWCESEDIEYIDDCKD</sequence>
<name>B8FM85_DESAL</name>
<dbReference type="Proteomes" id="UP000000739">
    <property type="component" value="Chromosome"/>
</dbReference>
<gene>
    <name evidence="1" type="ordered locus">Dalk_4241</name>
</gene>
<dbReference type="RefSeq" id="WP_015948970.1">
    <property type="nucleotide sequence ID" value="NC_011768.1"/>
</dbReference>
<dbReference type="InterPro" id="IPR005361">
    <property type="entry name" value="UPF0158"/>
</dbReference>
<dbReference type="AlphaFoldDB" id="B8FM85"/>
<dbReference type="KEGG" id="dal:Dalk_4241"/>
<evidence type="ECO:0000313" key="2">
    <source>
        <dbReference type="Proteomes" id="UP000000739"/>
    </source>
</evidence>
<dbReference type="eggNOG" id="COG1708">
    <property type="taxonomic scope" value="Bacteria"/>
</dbReference>
<dbReference type="Pfam" id="PF03682">
    <property type="entry name" value="UPF0158"/>
    <property type="match status" value="1"/>
</dbReference>